<dbReference type="AlphaFoldDB" id="A0A4R6WUG3"/>
<dbReference type="Proteomes" id="UP000295783">
    <property type="component" value="Unassembled WGS sequence"/>
</dbReference>
<dbReference type="EMBL" id="SNYW01000006">
    <property type="protein sequence ID" value="TDQ84039.1"/>
    <property type="molecule type" value="Genomic_DNA"/>
</dbReference>
<gene>
    <name evidence="1" type="ORF">A8950_0585</name>
</gene>
<accession>A0A4R6WUG3</accession>
<comment type="caution">
    <text evidence="1">The sequence shown here is derived from an EMBL/GenBank/DDBJ whole genome shotgun (WGS) entry which is preliminary data.</text>
</comment>
<protein>
    <submittedName>
        <fullName evidence="1">Uncharacterized protein</fullName>
    </submittedName>
</protein>
<proteinExistence type="predicted"/>
<organism evidence="1 2">
    <name type="scientific">Dongia mobilis</name>
    <dbReference type="NCBI Taxonomy" id="578943"/>
    <lineage>
        <taxon>Bacteria</taxon>
        <taxon>Pseudomonadati</taxon>
        <taxon>Pseudomonadota</taxon>
        <taxon>Alphaproteobacteria</taxon>
        <taxon>Rhodospirillales</taxon>
        <taxon>Dongiaceae</taxon>
        <taxon>Dongia</taxon>
    </lineage>
</organism>
<dbReference type="RefSeq" id="WP_133612103.1">
    <property type="nucleotide sequence ID" value="NZ_SNYW01000006.1"/>
</dbReference>
<evidence type="ECO:0000313" key="1">
    <source>
        <dbReference type="EMBL" id="TDQ84039.1"/>
    </source>
</evidence>
<keyword evidence="2" id="KW-1185">Reference proteome</keyword>
<sequence>MNHWNDLPRRTGADDTADFAAAGHAARGYGPTDLLVVAGFAALVLVAFDDFTAAGMPAATIETAPAPRLEQICSEQELRHMRAGIDACFDEVVPDEGHPGAADRRGDEALSLFAGS</sequence>
<name>A0A4R6WUG3_9PROT</name>
<evidence type="ECO:0000313" key="2">
    <source>
        <dbReference type="Proteomes" id="UP000295783"/>
    </source>
</evidence>
<reference evidence="1 2" key="1">
    <citation type="submission" date="2019-03" db="EMBL/GenBank/DDBJ databases">
        <title>Genomic Encyclopedia of Type Strains, Phase III (KMG-III): the genomes of soil and plant-associated and newly described type strains.</title>
        <authorList>
            <person name="Whitman W."/>
        </authorList>
    </citation>
    <scope>NUCLEOTIDE SEQUENCE [LARGE SCALE GENOMIC DNA]</scope>
    <source>
        <strain evidence="1 2">CGMCC 1.7660</strain>
    </source>
</reference>